<evidence type="ECO:0000256" key="4">
    <source>
        <dbReference type="ARBA" id="ARBA00022777"/>
    </source>
</evidence>
<sequence length="611" mass="69534">METNLTAVTISELGSTMTVGSFGQEYAILKLSSTEDKFVRFVHLHDSKMTVFIGFDITGRLIECESEERAICAVDLIYDKTEQLVGYLRDFKKASIKMQACSIQAARVCLGESAELAVYKNGLLYEVNFAVVRRSLNAMDELAIPDSLSKKYDIFSDKLGRGATCTVYPATCKTTEIQYAVKRAEYHEQFENEARILSECDHENIIRFIEMERTQQHLWLVFERMSCDLGEYVNSKGRLPVHEARGFAKQICGALDYLHTRNIIHRDLKLENVLVDGDHKTVKLADFGFSKHCSNTLKSFVGTEPYMAPEMLAISDISGYTTSVDMFAYGVLVYFMLVGCLPWFDKCEMGSRRFFQKRAIANYKPLMGSLDIVQFLQGLIELKPEARMTAKEAFNHEFLKVDDTLLSSTNEVSDNTVPVLQWRESRTIAPTEVYHPEQEVESTILTTPVKQEPKTEMLTTYIRQRAISESSGDLVRPISDLRQESNSSPMTSDIKWTMTAFPGIHIIPIGPCNNNENKRQWGVFLLESNGRTFKLIHDAYTISTPLFEEHAQIRYDRKTGMVTIINKSVKIWIDEMPVNCDVEKPLGRFSRIVLAKRAASYYGLQLAFVKE</sequence>
<dbReference type="InterPro" id="IPR000719">
    <property type="entry name" value="Prot_kinase_dom"/>
</dbReference>
<dbReference type="GO" id="GO:0000045">
    <property type="term" value="P:autophagosome assembly"/>
    <property type="evidence" value="ECO:0007669"/>
    <property type="project" value="TreeGrafter"/>
</dbReference>
<dbReference type="PANTHER" id="PTHR24348:SF22">
    <property type="entry name" value="NON-SPECIFIC SERINE_THREONINE PROTEIN KINASE"/>
    <property type="match status" value="1"/>
</dbReference>
<dbReference type="InterPro" id="IPR008271">
    <property type="entry name" value="Ser/Thr_kinase_AS"/>
</dbReference>
<dbReference type="GO" id="GO:0005776">
    <property type="term" value="C:autophagosome"/>
    <property type="evidence" value="ECO:0007669"/>
    <property type="project" value="TreeGrafter"/>
</dbReference>
<dbReference type="GO" id="GO:0005829">
    <property type="term" value="C:cytosol"/>
    <property type="evidence" value="ECO:0007669"/>
    <property type="project" value="TreeGrafter"/>
</dbReference>
<evidence type="ECO:0000313" key="8">
    <source>
        <dbReference type="Proteomes" id="UP000789739"/>
    </source>
</evidence>
<dbReference type="Gene3D" id="1.10.510.10">
    <property type="entry name" value="Transferase(Phosphotransferase) domain 1"/>
    <property type="match status" value="1"/>
</dbReference>
<evidence type="ECO:0000256" key="5">
    <source>
        <dbReference type="ARBA" id="ARBA00022840"/>
    </source>
</evidence>
<dbReference type="PANTHER" id="PTHR24348">
    <property type="entry name" value="SERINE/THREONINE-PROTEIN KINASE UNC-51-RELATED"/>
    <property type="match status" value="1"/>
</dbReference>
<proteinExistence type="predicted"/>
<reference evidence="7" key="1">
    <citation type="submission" date="2021-06" db="EMBL/GenBank/DDBJ databases">
        <authorList>
            <person name="Kallberg Y."/>
            <person name="Tangrot J."/>
            <person name="Rosling A."/>
        </authorList>
    </citation>
    <scope>NUCLEOTIDE SEQUENCE</scope>
    <source>
        <strain evidence="7">BR232B</strain>
    </source>
</reference>
<evidence type="ECO:0000256" key="1">
    <source>
        <dbReference type="ARBA" id="ARBA00012513"/>
    </source>
</evidence>
<comment type="caution">
    <text evidence="7">The sequence shown here is derived from an EMBL/GenBank/DDBJ whole genome shotgun (WGS) entry which is preliminary data.</text>
</comment>
<dbReference type="PROSITE" id="PS50011">
    <property type="entry name" value="PROTEIN_KINASE_DOM"/>
    <property type="match status" value="1"/>
</dbReference>
<keyword evidence="3" id="KW-0547">Nucleotide-binding</keyword>
<keyword evidence="5" id="KW-0067">ATP-binding</keyword>
<dbReference type="Proteomes" id="UP000789739">
    <property type="component" value="Unassembled WGS sequence"/>
</dbReference>
<organism evidence="7 8">
    <name type="scientific">Paraglomus brasilianum</name>
    <dbReference type="NCBI Taxonomy" id="144538"/>
    <lineage>
        <taxon>Eukaryota</taxon>
        <taxon>Fungi</taxon>
        <taxon>Fungi incertae sedis</taxon>
        <taxon>Mucoromycota</taxon>
        <taxon>Glomeromycotina</taxon>
        <taxon>Glomeromycetes</taxon>
        <taxon>Paraglomerales</taxon>
        <taxon>Paraglomeraceae</taxon>
        <taxon>Paraglomus</taxon>
    </lineage>
</organism>
<dbReference type="AlphaFoldDB" id="A0A9N9DD21"/>
<dbReference type="EMBL" id="CAJVPI010001952">
    <property type="protein sequence ID" value="CAG8631787.1"/>
    <property type="molecule type" value="Genomic_DNA"/>
</dbReference>
<dbReference type="OrthoDB" id="412517at2759"/>
<evidence type="ECO:0000259" key="6">
    <source>
        <dbReference type="PROSITE" id="PS50011"/>
    </source>
</evidence>
<evidence type="ECO:0000313" key="7">
    <source>
        <dbReference type="EMBL" id="CAG8631787.1"/>
    </source>
</evidence>
<dbReference type="InterPro" id="IPR045269">
    <property type="entry name" value="Atg1-like"/>
</dbReference>
<dbReference type="GO" id="GO:0004674">
    <property type="term" value="F:protein serine/threonine kinase activity"/>
    <property type="evidence" value="ECO:0007669"/>
    <property type="project" value="UniProtKB-EC"/>
</dbReference>
<accession>A0A9N9DD21</accession>
<dbReference type="GO" id="GO:0016020">
    <property type="term" value="C:membrane"/>
    <property type="evidence" value="ECO:0007669"/>
    <property type="project" value="TreeGrafter"/>
</dbReference>
<dbReference type="SMART" id="SM00220">
    <property type="entry name" value="S_TKc"/>
    <property type="match status" value="1"/>
</dbReference>
<dbReference type="GO" id="GO:0010506">
    <property type="term" value="P:regulation of autophagy"/>
    <property type="evidence" value="ECO:0007669"/>
    <property type="project" value="InterPro"/>
</dbReference>
<gene>
    <name evidence="7" type="ORF">PBRASI_LOCUS9293</name>
</gene>
<evidence type="ECO:0000256" key="2">
    <source>
        <dbReference type="ARBA" id="ARBA00022679"/>
    </source>
</evidence>
<feature type="domain" description="Protein kinase" evidence="6">
    <location>
        <begin position="153"/>
        <end position="399"/>
    </location>
</feature>
<keyword evidence="8" id="KW-1185">Reference proteome</keyword>
<keyword evidence="4" id="KW-0418">Kinase</keyword>
<dbReference type="GO" id="GO:0005524">
    <property type="term" value="F:ATP binding"/>
    <property type="evidence" value="ECO:0007669"/>
    <property type="project" value="UniProtKB-KW"/>
</dbReference>
<dbReference type="Pfam" id="PF00069">
    <property type="entry name" value="Pkinase"/>
    <property type="match status" value="1"/>
</dbReference>
<dbReference type="PROSITE" id="PS00108">
    <property type="entry name" value="PROTEIN_KINASE_ST"/>
    <property type="match status" value="1"/>
</dbReference>
<dbReference type="SUPFAM" id="SSF56112">
    <property type="entry name" value="Protein kinase-like (PK-like)"/>
    <property type="match status" value="1"/>
</dbReference>
<dbReference type="EC" id="2.7.11.1" evidence="1"/>
<dbReference type="InterPro" id="IPR011009">
    <property type="entry name" value="Kinase-like_dom_sf"/>
</dbReference>
<name>A0A9N9DD21_9GLOM</name>
<evidence type="ECO:0000256" key="3">
    <source>
        <dbReference type="ARBA" id="ARBA00022741"/>
    </source>
</evidence>
<protein>
    <recommendedName>
        <fullName evidence="1">non-specific serine/threonine protein kinase</fullName>
        <ecNumber evidence="1">2.7.11.1</ecNumber>
    </recommendedName>
</protein>
<dbReference type="GO" id="GO:0000407">
    <property type="term" value="C:phagophore assembly site"/>
    <property type="evidence" value="ECO:0007669"/>
    <property type="project" value="TreeGrafter"/>
</dbReference>
<keyword evidence="2" id="KW-0808">Transferase</keyword>